<dbReference type="SMART" id="SM00537">
    <property type="entry name" value="DCX"/>
    <property type="match status" value="2"/>
</dbReference>
<protein>
    <submittedName>
        <fullName evidence="3">DCD2B protein</fullName>
    </submittedName>
</protein>
<feature type="non-terminal residue" evidence="3">
    <location>
        <position position="1"/>
    </location>
</feature>
<feature type="domain" description="Doublecortin" evidence="2">
    <location>
        <begin position="13"/>
        <end position="95"/>
    </location>
</feature>
<dbReference type="OrthoDB" id="1738954at2759"/>
<dbReference type="SUPFAM" id="SSF89837">
    <property type="entry name" value="Doublecortin (DC)"/>
    <property type="match status" value="2"/>
</dbReference>
<name>A0A7K7WAG5_9AVES</name>
<keyword evidence="4" id="KW-1185">Reference proteome</keyword>
<accession>A0A7K7WAG5</accession>
<organism evidence="3 4">
    <name type="scientific">Nothocercus julius</name>
    <dbReference type="NCBI Taxonomy" id="2585813"/>
    <lineage>
        <taxon>Eukaryota</taxon>
        <taxon>Metazoa</taxon>
        <taxon>Chordata</taxon>
        <taxon>Craniata</taxon>
        <taxon>Vertebrata</taxon>
        <taxon>Euteleostomi</taxon>
        <taxon>Archelosauria</taxon>
        <taxon>Archosauria</taxon>
        <taxon>Dinosauria</taxon>
        <taxon>Saurischia</taxon>
        <taxon>Theropoda</taxon>
        <taxon>Coelurosauria</taxon>
        <taxon>Aves</taxon>
        <taxon>Palaeognathae</taxon>
        <taxon>Tinamiformes</taxon>
        <taxon>Tinamidae</taxon>
        <taxon>Nothocercus</taxon>
    </lineage>
</organism>
<dbReference type="Pfam" id="PF03607">
    <property type="entry name" value="DCX"/>
    <property type="match status" value="2"/>
</dbReference>
<dbReference type="GO" id="GO:0005874">
    <property type="term" value="C:microtubule"/>
    <property type="evidence" value="ECO:0007669"/>
    <property type="project" value="TreeGrafter"/>
</dbReference>
<gene>
    <name evidence="3" type="primary">Dcdc2b</name>
    <name evidence="3" type="ORF">NOTJUL_R01659</name>
</gene>
<dbReference type="GO" id="GO:0035556">
    <property type="term" value="P:intracellular signal transduction"/>
    <property type="evidence" value="ECO:0007669"/>
    <property type="project" value="InterPro"/>
</dbReference>
<proteinExistence type="predicted"/>
<dbReference type="AlphaFoldDB" id="A0A7K7WAG5"/>
<feature type="domain" description="Doublecortin" evidence="2">
    <location>
        <begin position="139"/>
        <end position="217"/>
    </location>
</feature>
<dbReference type="Proteomes" id="UP000531559">
    <property type="component" value="Unassembled WGS sequence"/>
</dbReference>
<feature type="non-terminal residue" evidence="3">
    <location>
        <position position="231"/>
    </location>
</feature>
<dbReference type="PROSITE" id="PS50309">
    <property type="entry name" value="DC"/>
    <property type="match status" value="2"/>
</dbReference>
<dbReference type="FunFam" id="3.10.20.230:FF:000011">
    <property type="entry name" value="Doublecortin domain containing 2B"/>
    <property type="match status" value="1"/>
</dbReference>
<reference evidence="3 4" key="1">
    <citation type="submission" date="2019-09" db="EMBL/GenBank/DDBJ databases">
        <title>Bird 10,000 Genomes (B10K) Project - Family phase.</title>
        <authorList>
            <person name="Zhang G."/>
        </authorList>
    </citation>
    <scope>NUCLEOTIDE SEQUENCE [LARGE SCALE GENOMIC DNA]</scope>
    <source>
        <strain evidence="3">B10K-MSB-01</strain>
    </source>
</reference>
<dbReference type="PANTHER" id="PTHR23004:SF10">
    <property type="entry name" value="DOUBLECORTIN DOMAIN-CONTAINING PROTEIN 2B"/>
    <property type="match status" value="1"/>
</dbReference>
<dbReference type="Gene3D" id="3.10.20.230">
    <property type="entry name" value="Doublecortin domain"/>
    <property type="match status" value="2"/>
</dbReference>
<evidence type="ECO:0000313" key="4">
    <source>
        <dbReference type="Proteomes" id="UP000531559"/>
    </source>
</evidence>
<keyword evidence="1" id="KW-0677">Repeat</keyword>
<dbReference type="FunFam" id="3.10.20.230:FF:000004">
    <property type="entry name" value="Doublecortin domain containing 2"/>
    <property type="match status" value="1"/>
</dbReference>
<evidence type="ECO:0000313" key="3">
    <source>
        <dbReference type="EMBL" id="NXA50198.1"/>
    </source>
</evidence>
<comment type="caution">
    <text evidence="3">The sequence shown here is derived from an EMBL/GenBank/DDBJ whole genome shotgun (WGS) entry which is preliminary data.</text>
</comment>
<sequence length="231" mass="25491">SSSPGLAPVPPAKKVVVYRNGDPFFHGRKMVVNQRRFLTFEAFLSEVTQSVGAAVAVRNLYTPRRGRRVAQLRDLQDGCHYVAAGSESFKRLKEQPGRLRHCLCALISVSSPVRQRPGSAASPCRGRNPSTRPALYSDVFRNGDLLSPPFRLPLSRSTLLDWDALLMLLTDKVHVRSGAVRKLCRLDGAQVSGGEELVNGGYYVAVGAEKYQNLPYLELLVAQAPGYRTPW</sequence>
<dbReference type="InterPro" id="IPR036572">
    <property type="entry name" value="Doublecortin_dom_sf"/>
</dbReference>
<evidence type="ECO:0000259" key="2">
    <source>
        <dbReference type="PROSITE" id="PS50309"/>
    </source>
</evidence>
<dbReference type="InterPro" id="IPR003533">
    <property type="entry name" value="Doublecortin_dom"/>
</dbReference>
<dbReference type="EMBL" id="VZSV01000077">
    <property type="protein sequence ID" value="NXA50198.1"/>
    <property type="molecule type" value="Genomic_DNA"/>
</dbReference>
<dbReference type="PANTHER" id="PTHR23004">
    <property type="entry name" value="DOUBLECORTIN DOMAIN CONTAINING 2"/>
    <property type="match status" value="1"/>
</dbReference>
<evidence type="ECO:0000256" key="1">
    <source>
        <dbReference type="ARBA" id="ARBA00022737"/>
    </source>
</evidence>
<dbReference type="GO" id="GO:0005815">
    <property type="term" value="C:microtubule organizing center"/>
    <property type="evidence" value="ECO:0007669"/>
    <property type="project" value="TreeGrafter"/>
</dbReference>